<organism evidence="3 4">
    <name type="scientific">Sorangium cellulosum</name>
    <name type="common">Polyangium cellulosum</name>
    <dbReference type="NCBI Taxonomy" id="56"/>
    <lineage>
        <taxon>Bacteria</taxon>
        <taxon>Pseudomonadati</taxon>
        <taxon>Myxococcota</taxon>
        <taxon>Polyangia</taxon>
        <taxon>Polyangiales</taxon>
        <taxon>Polyangiaceae</taxon>
        <taxon>Sorangium</taxon>
    </lineage>
</organism>
<name>A0A150QJ09_SORCE</name>
<dbReference type="EMBL" id="JEMA01000603">
    <property type="protein sequence ID" value="KYF67944.1"/>
    <property type="molecule type" value="Genomic_DNA"/>
</dbReference>
<proteinExistence type="predicted"/>
<keyword evidence="2" id="KW-0732">Signal</keyword>
<feature type="region of interest" description="Disordered" evidence="1">
    <location>
        <begin position="128"/>
        <end position="193"/>
    </location>
</feature>
<evidence type="ECO:0000256" key="2">
    <source>
        <dbReference type="SAM" id="SignalP"/>
    </source>
</evidence>
<feature type="signal peptide" evidence="2">
    <location>
        <begin position="1"/>
        <end position="22"/>
    </location>
</feature>
<feature type="compositionally biased region" description="Pro residues" evidence="1">
    <location>
        <begin position="145"/>
        <end position="160"/>
    </location>
</feature>
<feature type="chain" id="PRO_5007566784" description="Secreted protein" evidence="2">
    <location>
        <begin position="23"/>
        <end position="357"/>
    </location>
</feature>
<sequence length="357" mass="36602">MRTLRPSHVIAGLLAAALSLMAAPSAAGEVLPGGARLSYARDPGAAACPDEEGFRNAVATRLGGADPFSPDGAWRVEVAITRRANDFKAEVALYDGGGQRRGRQERAAQDCRALVDDITLTLSVAMRPLPAPSAPDAPAPDEAPTEPPRAAPEPQPPASPPAGAAPLPPPEPRRAPPSSRAAPPARAEPPAVLPSVRPKLQLGAGPVLAAGFAPGLSVGFSGFVGLRWPDASLLLEARGDLPVTIAPRPGMTIDTAWLGGSVVPCLHTAWFFGCGVVTAGQLRYSLRTTGTSPGTLIHVGLGLRAGAEAPLSSYLAAQLIADLLVNARRPRLWLNDGEAAFAGAASGVLALRFAASF</sequence>
<gene>
    <name evidence="3" type="ORF">BE15_45055</name>
</gene>
<dbReference type="AlphaFoldDB" id="A0A150QJ09"/>
<evidence type="ECO:0008006" key="5">
    <source>
        <dbReference type="Google" id="ProtNLM"/>
    </source>
</evidence>
<evidence type="ECO:0000313" key="4">
    <source>
        <dbReference type="Proteomes" id="UP000075260"/>
    </source>
</evidence>
<reference evidence="3 4" key="1">
    <citation type="submission" date="2014-02" db="EMBL/GenBank/DDBJ databases">
        <title>The small core and large imbalanced accessory genome model reveals a collaborative survival strategy of Sorangium cellulosum strains in nature.</title>
        <authorList>
            <person name="Han K."/>
            <person name="Peng R."/>
            <person name="Blom J."/>
            <person name="Li Y.-Z."/>
        </authorList>
    </citation>
    <scope>NUCLEOTIDE SEQUENCE [LARGE SCALE GENOMIC DNA]</scope>
    <source>
        <strain evidence="3 4">So0008-312</strain>
    </source>
</reference>
<evidence type="ECO:0000313" key="3">
    <source>
        <dbReference type="EMBL" id="KYF67944.1"/>
    </source>
</evidence>
<feature type="compositionally biased region" description="Low complexity" evidence="1">
    <location>
        <begin position="176"/>
        <end position="190"/>
    </location>
</feature>
<comment type="caution">
    <text evidence="3">The sequence shown here is derived from an EMBL/GenBank/DDBJ whole genome shotgun (WGS) entry which is preliminary data.</text>
</comment>
<accession>A0A150QJ09</accession>
<protein>
    <recommendedName>
        <fullName evidence="5">Secreted protein</fullName>
    </recommendedName>
</protein>
<evidence type="ECO:0000256" key="1">
    <source>
        <dbReference type="SAM" id="MobiDB-lite"/>
    </source>
</evidence>
<feature type="compositionally biased region" description="Pro residues" evidence="1">
    <location>
        <begin position="129"/>
        <end position="138"/>
    </location>
</feature>
<dbReference type="Proteomes" id="UP000075260">
    <property type="component" value="Unassembled WGS sequence"/>
</dbReference>